<dbReference type="GO" id="GO:0052621">
    <property type="term" value="F:diguanylate cyclase activity"/>
    <property type="evidence" value="ECO:0007669"/>
    <property type="project" value="UniProtKB-EC"/>
</dbReference>
<proteinExistence type="predicted"/>
<dbReference type="InterPro" id="IPR000160">
    <property type="entry name" value="GGDEF_dom"/>
</dbReference>
<evidence type="ECO:0000256" key="2">
    <source>
        <dbReference type="ARBA" id="ARBA00034247"/>
    </source>
</evidence>
<feature type="transmembrane region" description="Helical" evidence="3">
    <location>
        <begin position="12"/>
        <end position="30"/>
    </location>
</feature>
<dbReference type="AlphaFoldDB" id="A0A1Y6BRT7"/>
<dbReference type="PANTHER" id="PTHR45138:SF9">
    <property type="entry name" value="DIGUANYLATE CYCLASE DGCM-RELATED"/>
    <property type="match status" value="1"/>
</dbReference>
<dbReference type="Pfam" id="PF00990">
    <property type="entry name" value="GGDEF"/>
    <property type="match status" value="1"/>
</dbReference>
<feature type="domain" description="GGDEF" evidence="4">
    <location>
        <begin position="273"/>
        <end position="435"/>
    </location>
</feature>
<keyword evidence="3" id="KW-0472">Membrane</keyword>
<feature type="transmembrane region" description="Helical" evidence="3">
    <location>
        <begin position="130"/>
        <end position="150"/>
    </location>
</feature>
<gene>
    <name evidence="5" type="ORF">SAMN06296036_105302</name>
</gene>
<dbReference type="GO" id="GO:0005886">
    <property type="term" value="C:plasma membrane"/>
    <property type="evidence" value="ECO:0007669"/>
    <property type="project" value="TreeGrafter"/>
</dbReference>
<name>A0A1Y6BRT7_9BACT</name>
<dbReference type="GO" id="GO:0043709">
    <property type="term" value="P:cell adhesion involved in single-species biofilm formation"/>
    <property type="evidence" value="ECO:0007669"/>
    <property type="project" value="TreeGrafter"/>
</dbReference>
<comment type="catalytic activity">
    <reaction evidence="2">
        <text>2 GTP = 3',3'-c-di-GMP + 2 diphosphate</text>
        <dbReference type="Rhea" id="RHEA:24898"/>
        <dbReference type="ChEBI" id="CHEBI:33019"/>
        <dbReference type="ChEBI" id="CHEBI:37565"/>
        <dbReference type="ChEBI" id="CHEBI:58805"/>
        <dbReference type="EC" id="2.7.7.65"/>
    </reaction>
</comment>
<dbReference type="PANTHER" id="PTHR45138">
    <property type="entry name" value="REGULATORY COMPONENTS OF SENSORY TRANSDUCTION SYSTEM"/>
    <property type="match status" value="1"/>
</dbReference>
<protein>
    <recommendedName>
        <fullName evidence="1">diguanylate cyclase</fullName>
        <ecNumber evidence="1">2.7.7.65</ecNumber>
    </recommendedName>
</protein>
<dbReference type="EMBL" id="FWZT01000005">
    <property type="protein sequence ID" value="SMF14466.1"/>
    <property type="molecule type" value="Genomic_DNA"/>
</dbReference>
<accession>A0A1Y6BRT7</accession>
<dbReference type="InterPro" id="IPR043128">
    <property type="entry name" value="Rev_trsase/Diguanyl_cyclase"/>
</dbReference>
<feature type="transmembrane region" description="Helical" evidence="3">
    <location>
        <begin position="170"/>
        <end position="188"/>
    </location>
</feature>
<keyword evidence="6" id="KW-1185">Reference proteome</keyword>
<dbReference type="Gene3D" id="3.30.70.270">
    <property type="match status" value="1"/>
</dbReference>
<dbReference type="InterPro" id="IPR050469">
    <property type="entry name" value="Diguanylate_Cyclase"/>
</dbReference>
<feature type="transmembrane region" description="Helical" evidence="3">
    <location>
        <begin position="195"/>
        <end position="212"/>
    </location>
</feature>
<feature type="transmembrane region" description="Helical" evidence="3">
    <location>
        <begin position="42"/>
        <end position="62"/>
    </location>
</feature>
<dbReference type="SMART" id="SM00267">
    <property type="entry name" value="GGDEF"/>
    <property type="match status" value="1"/>
</dbReference>
<sequence length="447" mass="50955">MKKKVMTSQPHIYQLYGAAVLILIIVLIYPQLNEYIFISQGFTHFLAMIPYMSFILVAWLGLKLNQTRILFTAILMFASYLTLQHIHSGELNLKDPEATMFIKAIALGLPISGFIAMVQRETRLKSWRTLGRALTILSPWVLMGLLLEYQPSWLSVLLTVPDLDIAWMKVPQLTFLTFMIFLSTPFFIKDKKISFYVVGFSVSVFCSLLAFNAGLTTDNSGDKLAHTTLSFVMGAIVLLESMVRLNWQRVYLDELTGIPNRRALDEYLYTLEGEYSIAMMDIDRFKKFNDSYGHDEGDNALRLVAKTLERSGARVYRYGGEEFCAVFEGVDCEDSFMFANKMRRLVEAQDFYLRSSVPPVSRPIKWRRMVERKIKKEPGPELVTESRDPLTITISIGLSSPTEESMSPFDVIKVSDGLLYEAKRRGRNCVVIPEATDQDESVQVLVI</sequence>
<dbReference type="GO" id="GO:1902201">
    <property type="term" value="P:negative regulation of bacterial-type flagellum-dependent cell motility"/>
    <property type="evidence" value="ECO:0007669"/>
    <property type="project" value="TreeGrafter"/>
</dbReference>
<dbReference type="EC" id="2.7.7.65" evidence="1"/>
<dbReference type="Proteomes" id="UP000192907">
    <property type="component" value="Unassembled WGS sequence"/>
</dbReference>
<feature type="transmembrane region" description="Helical" evidence="3">
    <location>
        <begin position="98"/>
        <end position="118"/>
    </location>
</feature>
<dbReference type="RefSeq" id="WP_132317107.1">
    <property type="nucleotide sequence ID" value="NZ_FWZT01000005.1"/>
</dbReference>
<dbReference type="PROSITE" id="PS50887">
    <property type="entry name" value="GGDEF"/>
    <property type="match status" value="1"/>
</dbReference>
<evidence type="ECO:0000256" key="3">
    <source>
        <dbReference type="SAM" id="Phobius"/>
    </source>
</evidence>
<evidence type="ECO:0000313" key="5">
    <source>
        <dbReference type="EMBL" id="SMF14466.1"/>
    </source>
</evidence>
<feature type="transmembrane region" description="Helical" evidence="3">
    <location>
        <begin position="69"/>
        <end position="86"/>
    </location>
</feature>
<feature type="transmembrane region" description="Helical" evidence="3">
    <location>
        <begin position="224"/>
        <end position="243"/>
    </location>
</feature>
<dbReference type="SUPFAM" id="SSF55073">
    <property type="entry name" value="Nucleotide cyclase"/>
    <property type="match status" value="1"/>
</dbReference>
<reference evidence="6" key="1">
    <citation type="submission" date="2017-04" db="EMBL/GenBank/DDBJ databases">
        <authorList>
            <person name="Varghese N."/>
            <person name="Submissions S."/>
        </authorList>
    </citation>
    <scope>NUCLEOTIDE SEQUENCE [LARGE SCALE GENOMIC DNA]</scope>
    <source>
        <strain evidence="6">RKEM611</strain>
    </source>
</reference>
<dbReference type="CDD" id="cd01949">
    <property type="entry name" value="GGDEF"/>
    <property type="match status" value="1"/>
</dbReference>
<evidence type="ECO:0000259" key="4">
    <source>
        <dbReference type="PROSITE" id="PS50887"/>
    </source>
</evidence>
<evidence type="ECO:0000256" key="1">
    <source>
        <dbReference type="ARBA" id="ARBA00012528"/>
    </source>
</evidence>
<dbReference type="STRING" id="1513793.SAMN06296036_105302"/>
<dbReference type="InterPro" id="IPR029787">
    <property type="entry name" value="Nucleotide_cyclase"/>
</dbReference>
<keyword evidence="3" id="KW-0812">Transmembrane</keyword>
<organism evidence="5 6">
    <name type="scientific">Pseudobacteriovorax antillogorgiicola</name>
    <dbReference type="NCBI Taxonomy" id="1513793"/>
    <lineage>
        <taxon>Bacteria</taxon>
        <taxon>Pseudomonadati</taxon>
        <taxon>Bdellovibrionota</taxon>
        <taxon>Oligoflexia</taxon>
        <taxon>Oligoflexales</taxon>
        <taxon>Pseudobacteriovoracaceae</taxon>
        <taxon>Pseudobacteriovorax</taxon>
    </lineage>
</organism>
<dbReference type="OrthoDB" id="9812260at2"/>
<keyword evidence="3" id="KW-1133">Transmembrane helix</keyword>
<evidence type="ECO:0000313" key="6">
    <source>
        <dbReference type="Proteomes" id="UP000192907"/>
    </source>
</evidence>
<dbReference type="NCBIfam" id="TIGR00254">
    <property type="entry name" value="GGDEF"/>
    <property type="match status" value="1"/>
</dbReference>